<evidence type="ECO:0000256" key="11">
    <source>
        <dbReference type="PROSITE-ProRule" id="PRU00042"/>
    </source>
</evidence>
<keyword evidence="3" id="KW-0479">Metal-binding</keyword>
<dbReference type="InterPro" id="IPR000210">
    <property type="entry name" value="BTB/POZ_dom"/>
</dbReference>
<feature type="region of interest" description="Disordered" evidence="12">
    <location>
        <begin position="112"/>
        <end position="133"/>
    </location>
</feature>
<dbReference type="PANTHER" id="PTHR24394:SF48">
    <property type="entry name" value="ZINC FINGER PROTEIN 771"/>
    <property type="match status" value="1"/>
</dbReference>
<dbReference type="SMART" id="SM00225">
    <property type="entry name" value="BTB"/>
    <property type="match status" value="1"/>
</dbReference>
<dbReference type="GO" id="GO:0008270">
    <property type="term" value="F:zinc ion binding"/>
    <property type="evidence" value="ECO:0007669"/>
    <property type="project" value="UniProtKB-KW"/>
</dbReference>
<dbReference type="PROSITE" id="PS00028">
    <property type="entry name" value="ZINC_FINGER_C2H2_1"/>
    <property type="match status" value="2"/>
</dbReference>
<dbReference type="AlphaFoldDB" id="A0A8C0GH04"/>
<feature type="region of interest" description="Disordered" evidence="12">
    <location>
        <begin position="155"/>
        <end position="205"/>
    </location>
</feature>
<evidence type="ECO:0000256" key="2">
    <source>
        <dbReference type="ARBA" id="ARBA00006991"/>
    </source>
</evidence>
<organism evidence="15 16">
    <name type="scientific">Chelonoidis abingdonii</name>
    <name type="common">Abingdon island giant tortoise</name>
    <name type="synonym">Testudo abingdonii</name>
    <dbReference type="NCBI Taxonomy" id="106734"/>
    <lineage>
        <taxon>Eukaryota</taxon>
        <taxon>Metazoa</taxon>
        <taxon>Chordata</taxon>
        <taxon>Craniata</taxon>
        <taxon>Vertebrata</taxon>
        <taxon>Euteleostomi</taxon>
        <taxon>Archelosauria</taxon>
        <taxon>Testudinata</taxon>
        <taxon>Testudines</taxon>
        <taxon>Cryptodira</taxon>
        <taxon>Durocryptodira</taxon>
        <taxon>Testudinoidea</taxon>
        <taxon>Testudinidae</taxon>
        <taxon>Chelonoidis</taxon>
    </lineage>
</organism>
<dbReference type="InterPro" id="IPR013087">
    <property type="entry name" value="Znf_C2H2_type"/>
</dbReference>
<evidence type="ECO:0000256" key="12">
    <source>
        <dbReference type="SAM" id="MobiDB-lite"/>
    </source>
</evidence>
<dbReference type="Ensembl" id="ENSCABT00000008528.1">
    <property type="protein sequence ID" value="ENSCABP00000007796.1"/>
    <property type="gene ID" value="ENSCABG00000005876.1"/>
</dbReference>
<keyword evidence="10" id="KW-0539">Nucleus</keyword>
<feature type="domain" description="C2H2-type" evidence="14">
    <location>
        <begin position="314"/>
        <end position="341"/>
    </location>
</feature>
<dbReference type="Pfam" id="PF00651">
    <property type="entry name" value="BTB"/>
    <property type="match status" value="1"/>
</dbReference>
<evidence type="ECO:0000256" key="1">
    <source>
        <dbReference type="ARBA" id="ARBA00004123"/>
    </source>
</evidence>
<dbReference type="PANTHER" id="PTHR24394">
    <property type="entry name" value="ZINC FINGER PROTEIN"/>
    <property type="match status" value="1"/>
</dbReference>
<comment type="similarity">
    <text evidence="2">Belongs to the krueppel C2H2-type zinc-finger protein family.</text>
</comment>
<evidence type="ECO:0000256" key="9">
    <source>
        <dbReference type="ARBA" id="ARBA00023163"/>
    </source>
</evidence>
<evidence type="ECO:0000313" key="15">
    <source>
        <dbReference type="Ensembl" id="ENSCABP00000007796.1"/>
    </source>
</evidence>
<evidence type="ECO:0000256" key="6">
    <source>
        <dbReference type="ARBA" id="ARBA00022833"/>
    </source>
</evidence>
<dbReference type="GO" id="GO:0003677">
    <property type="term" value="F:DNA binding"/>
    <property type="evidence" value="ECO:0007669"/>
    <property type="project" value="UniProtKB-KW"/>
</dbReference>
<dbReference type="GO" id="GO:0005634">
    <property type="term" value="C:nucleus"/>
    <property type="evidence" value="ECO:0007669"/>
    <property type="project" value="UniProtKB-SubCell"/>
</dbReference>
<accession>A0A8C0GH04</accession>
<reference evidence="15" key="1">
    <citation type="submission" date="2025-08" db="UniProtKB">
        <authorList>
            <consortium name="Ensembl"/>
        </authorList>
    </citation>
    <scope>IDENTIFICATION</scope>
</reference>
<evidence type="ECO:0000256" key="10">
    <source>
        <dbReference type="ARBA" id="ARBA00023242"/>
    </source>
</evidence>
<dbReference type="InterPro" id="IPR036236">
    <property type="entry name" value="Znf_C2H2_sf"/>
</dbReference>
<proteinExistence type="inferred from homology"/>
<evidence type="ECO:0000256" key="3">
    <source>
        <dbReference type="ARBA" id="ARBA00022723"/>
    </source>
</evidence>
<feature type="compositionally biased region" description="Low complexity" evidence="12">
    <location>
        <begin position="186"/>
        <end position="197"/>
    </location>
</feature>
<dbReference type="FunFam" id="3.30.160.60:FF:000322">
    <property type="entry name" value="GDNF-inducible zinc finger protein 1"/>
    <property type="match status" value="1"/>
</dbReference>
<keyword evidence="8" id="KW-0238">DNA-binding</keyword>
<feature type="compositionally biased region" description="Gly residues" evidence="12">
    <location>
        <begin position="112"/>
        <end position="122"/>
    </location>
</feature>
<dbReference type="Pfam" id="PF00096">
    <property type="entry name" value="zf-C2H2"/>
    <property type="match status" value="2"/>
</dbReference>
<evidence type="ECO:0000256" key="5">
    <source>
        <dbReference type="ARBA" id="ARBA00022771"/>
    </source>
</evidence>
<evidence type="ECO:0000259" key="14">
    <source>
        <dbReference type="PROSITE" id="PS50157"/>
    </source>
</evidence>
<keyword evidence="16" id="KW-1185">Reference proteome</keyword>
<dbReference type="PROSITE" id="PS50097">
    <property type="entry name" value="BTB"/>
    <property type="match status" value="1"/>
</dbReference>
<keyword evidence="9" id="KW-0804">Transcription</keyword>
<evidence type="ECO:0000259" key="13">
    <source>
        <dbReference type="PROSITE" id="PS50097"/>
    </source>
</evidence>
<dbReference type="Gene3D" id="3.30.160.60">
    <property type="entry name" value="Classic Zinc Finger"/>
    <property type="match status" value="2"/>
</dbReference>
<dbReference type="Gene3D" id="3.30.710.10">
    <property type="entry name" value="Potassium Channel Kv1.1, Chain A"/>
    <property type="match status" value="1"/>
</dbReference>
<keyword evidence="4" id="KW-0677">Repeat</keyword>
<evidence type="ECO:0000256" key="8">
    <source>
        <dbReference type="ARBA" id="ARBA00023125"/>
    </source>
</evidence>
<evidence type="ECO:0000256" key="4">
    <source>
        <dbReference type="ARBA" id="ARBA00022737"/>
    </source>
</evidence>
<feature type="domain" description="BTB" evidence="13">
    <location>
        <begin position="31"/>
        <end position="84"/>
    </location>
</feature>
<feature type="domain" description="C2H2-type" evidence="14">
    <location>
        <begin position="286"/>
        <end position="313"/>
    </location>
</feature>
<keyword evidence="6" id="KW-0862">Zinc</keyword>
<dbReference type="FunFam" id="3.30.160.60:FF:000553">
    <property type="entry name" value="Zinc finger and BTB domain-containing protein 16"/>
    <property type="match status" value="1"/>
</dbReference>
<dbReference type="PROSITE" id="PS50157">
    <property type="entry name" value="ZINC_FINGER_C2H2_2"/>
    <property type="match status" value="2"/>
</dbReference>
<reference evidence="15" key="2">
    <citation type="submission" date="2025-09" db="UniProtKB">
        <authorList>
            <consortium name="Ensembl"/>
        </authorList>
    </citation>
    <scope>IDENTIFICATION</scope>
</reference>
<keyword evidence="7" id="KW-0805">Transcription regulation</keyword>
<dbReference type="Proteomes" id="UP000694404">
    <property type="component" value="Unplaced"/>
</dbReference>
<dbReference type="OMA" id="VWRDQRI"/>
<keyword evidence="5 11" id="KW-0863">Zinc-finger</keyword>
<sequence length="387" mass="41925">MPDTPKRLHSPSHPDLLLHRASELRHVQALCDVLVRVGQQDFLAHSLVLACASHTLLCNLDFLAPATFKHALDFAYTGSLEVAPEELTSLLATARDLEMEELEQACLRALGTGGPDGTGIGDRAGSHESVMLPQPCPRPPTSSCCPSRPTCSPCSPSPAPTPNPSSRCPSLLTHSPCSPSPPNPASAPHSRPAAPALPTLPFPHPIGPLLSQPPQIQLVPLTPDRQPLLFQPPPSSQCPSLQTCRPDPGATPAGQRLLERDFCARGFQAEAGLRGPQRASPGEKPYECGECSKRFTLKHQMETHYRVHTGEKPFQCKLCPQRSRDYSAMIKHLRTHGGAAPYRCTLCCQFCPSLAAMQKHMKGHCPEELPSDWTIETTYLYSSSTSS</sequence>
<name>A0A8C0GH04_CHEAB</name>
<evidence type="ECO:0000313" key="16">
    <source>
        <dbReference type="Proteomes" id="UP000694404"/>
    </source>
</evidence>
<dbReference type="SMART" id="SM00355">
    <property type="entry name" value="ZnF_C2H2"/>
    <property type="match status" value="3"/>
</dbReference>
<evidence type="ECO:0000256" key="7">
    <source>
        <dbReference type="ARBA" id="ARBA00023015"/>
    </source>
</evidence>
<comment type="subcellular location">
    <subcellularLocation>
        <location evidence="1">Nucleus</location>
    </subcellularLocation>
</comment>
<dbReference type="GeneTree" id="ENSGT00940000154616"/>
<protein>
    <submittedName>
        <fullName evidence="15">Uncharacterized protein</fullName>
    </submittedName>
</protein>
<dbReference type="InterPro" id="IPR011333">
    <property type="entry name" value="SKP1/BTB/POZ_sf"/>
</dbReference>
<dbReference type="SUPFAM" id="SSF54695">
    <property type="entry name" value="POZ domain"/>
    <property type="match status" value="1"/>
</dbReference>
<dbReference type="GO" id="GO:0000981">
    <property type="term" value="F:DNA-binding transcription factor activity, RNA polymerase II-specific"/>
    <property type="evidence" value="ECO:0007669"/>
    <property type="project" value="TreeGrafter"/>
</dbReference>
<dbReference type="SUPFAM" id="SSF57667">
    <property type="entry name" value="beta-beta-alpha zinc fingers"/>
    <property type="match status" value="2"/>
</dbReference>